<comment type="subunit">
    <text evidence="7">Component of the eukaryotic translation initiation factor 3 (eIF-3) complex, which is composed of 13 subunits: EIF3A, EIF3B, EIF3C, EIF3D, EIF3E, EIF3F, EIF3G, EIF3H, EIF3I, EIF3J, EIF3K, EIF3L and EIF3M.</text>
</comment>
<keyword evidence="3 8" id="KW-0853">WD repeat</keyword>
<feature type="repeat" description="WD" evidence="8">
    <location>
        <begin position="48"/>
        <end position="89"/>
    </location>
</feature>
<dbReference type="GO" id="GO:0003723">
    <property type="term" value="F:RNA binding"/>
    <property type="evidence" value="ECO:0007669"/>
    <property type="project" value="TreeGrafter"/>
</dbReference>
<dbReference type="Pfam" id="PF00400">
    <property type="entry name" value="WD40"/>
    <property type="match status" value="1"/>
</dbReference>
<dbReference type="GO" id="GO:0001732">
    <property type="term" value="P:formation of cytoplasmic translation initiation complex"/>
    <property type="evidence" value="ECO:0007669"/>
    <property type="project" value="UniProtKB-UniRule"/>
</dbReference>
<dbReference type="InterPro" id="IPR036322">
    <property type="entry name" value="WD40_repeat_dom_sf"/>
</dbReference>
<dbReference type="InterPro" id="IPR001680">
    <property type="entry name" value="WD40_rpt"/>
</dbReference>
<dbReference type="AlphaFoldDB" id="A0A3B4DHK7"/>
<dbReference type="PROSITE" id="PS50294">
    <property type="entry name" value="WD_REPEATS_REGION"/>
    <property type="match status" value="3"/>
</dbReference>
<dbReference type="Pfam" id="PF24805">
    <property type="entry name" value="EIF3I"/>
    <property type="match status" value="1"/>
</dbReference>
<evidence type="ECO:0000256" key="7">
    <source>
        <dbReference type="HAMAP-Rule" id="MF_03008"/>
    </source>
</evidence>
<dbReference type="HAMAP" id="MF_03008">
    <property type="entry name" value="eIF3i"/>
    <property type="match status" value="1"/>
</dbReference>
<dbReference type="PROSITE" id="PS50082">
    <property type="entry name" value="WD_REPEATS_2"/>
    <property type="match status" value="3"/>
</dbReference>
<dbReference type="GO" id="GO:0033290">
    <property type="term" value="C:eukaryotic 48S preinitiation complex"/>
    <property type="evidence" value="ECO:0007669"/>
    <property type="project" value="UniProtKB-UniRule"/>
</dbReference>
<dbReference type="GO" id="GO:0071541">
    <property type="term" value="C:eukaryotic translation initiation factor 3 complex, eIF3m"/>
    <property type="evidence" value="ECO:0007669"/>
    <property type="project" value="TreeGrafter"/>
</dbReference>
<comment type="function">
    <text evidence="7">Component of the eukaryotic translation initiation factor 3 (eIF-3) complex, which is involved in protein synthesis of a specialized repertoire of mRNAs and, together with other initiation factors, stimulates binding of mRNA and methionyl-tRNAi to the 40S ribosome. The eIF-3 complex specifically targets and initiates translation of a subset of mRNAs involved in cell proliferation.</text>
</comment>
<evidence type="ECO:0000313" key="10">
    <source>
        <dbReference type="Proteomes" id="UP001501920"/>
    </source>
</evidence>
<evidence type="ECO:0000256" key="6">
    <source>
        <dbReference type="ARBA" id="ARBA00038394"/>
    </source>
</evidence>
<reference evidence="9" key="2">
    <citation type="submission" date="2025-08" db="UniProtKB">
        <authorList>
            <consortium name="Ensembl"/>
        </authorList>
    </citation>
    <scope>IDENTIFICATION</scope>
</reference>
<dbReference type="Proteomes" id="UP001501920">
    <property type="component" value="Chromosome 27"/>
</dbReference>
<dbReference type="Gene3D" id="2.130.10.10">
    <property type="entry name" value="YVTN repeat-like/Quinoprotein amine dehydrogenase"/>
    <property type="match status" value="1"/>
</dbReference>
<dbReference type="InterPro" id="IPR015943">
    <property type="entry name" value="WD40/YVTN_repeat-like_dom_sf"/>
</dbReference>
<comment type="similarity">
    <text evidence="6">Belongs to the WD repeat STRAP family.</text>
</comment>
<comment type="subcellular location">
    <subcellularLocation>
        <location evidence="7">Cytoplasm</location>
    </subcellularLocation>
</comment>
<dbReference type="GeneTree" id="ENSGT00940000161371"/>
<proteinExistence type="inferred from homology"/>
<dbReference type="InterPro" id="IPR019775">
    <property type="entry name" value="WD40_repeat_CS"/>
</dbReference>
<comment type="similarity">
    <text evidence="7">Belongs to the eIF-3 subunit I family.</text>
</comment>
<dbReference type="InterPro" id="IPR027525">
    <property type="entry name" value="eIF3i"/>
</dbReference>
<dbReference type="PANTHER" id="PTHR19877">
    <property type="entry name" value="EUKARYOTIC TRANSLATION INITIATION FACTOR 3 SUBUNIT I"/>
    <property type="match status" value="1"/>
</dbReference>
<evidence type="ECO:0000256" key="3">
    <source>
        <dbReference type="ARBA" id="ARBA00022574"/>
    </source>
</evidence>
<evidence type="ECO:0000256" key="1">
    <source>
        <dbReference type="ARBA" id="ARBA00022490"/>
    </source>
</evidence>
<reference evidence="9" key="3">
    <citation type="submission" date="2025-09" db="UniProtKB">
        <authorList>
            <consortium name="Ensembl"/>
        </authorList>
    </citation>
    <scope>IDENTIFICATION</scope>
</reference>
<dbReference type="PANTHER" id="PTHR19877:SF1">
    <property type="entry name" value="EUKARYOTIC TRANSLATION INITIATION FACTOR 3 SUBUNIT I"/>
    <property type="match status" value="1"/>
</dbReference>
<accession>A0A3B4DHK7</accession>
<dbReference type="Ensembl" id="ENSPNAT00000041202.2">
    <property type="protein sequence ID" value="ENSPNAP00000022404.1"/>
    <property type="gene ID" value="ENSPNAG00000029780.2"/>
</dbReference>
<sequence length="295" mass="33144">MKPILLQGHERSITQIKYNREGDLLFSVAKDQFVNVWYSVNGERLGTYNGHSGAVWCVDVDWDTKNVLTGSADNSCRVWDCETGKQLIMLETNSAVRTCGFDFSGNIIMFSTDKQMGYQCYLNFFDLRDPQQIEDNQPYLSVPCSESKITSAVWGPLGEFVVAGHENGEINQFSAKSGEILKKVREHTKQINDIQTSIDLTMFITASKDSSAKVVMGGGQEAMEVTTTSTRIGKFEARFFHAAYEEEFGRVKGHFGPINCVAFHPDGKSYSSGGEDGYVRIHYFDPQYFDFELEA</sequence>
<dbReference type="GO" id="GO:0003743">
    <property type="term" value="F:translation initiation factor activity"/>
    <property type="evidence" value="ECO:0007669"/>
    <property type="project" value="UniProtKB-UniRule"/>
</dbReference>
<reference evidence="9 10" key="1">
    <citation type="submission" date="2020-10" db="EMBL/GenBank/DDBJ databases">
        <title>Pygocentrus nattereri (red-bellied piranha) genome, fPygNat1, primary haplotype.</title>
        <authorList>
            <person name="Myers G."/>
            <person name="Meyer A."/>
            <person name="Karagic N."/>
            <person name="Pippel M."/>
            <person name="Winkler S."/>
            <person name="Tracey A."/>
            <person name="Wood J."/>
            <person name="Formenti G."/>
            <person name="Howe K."/>
            <person name="Fedrigo O."/>
            <person name="Jarvis E.D."/>
        </authorList>
    </citation>
    <scope>NUCLEOTIDE SEQUENCE [LARGE SCALE GENOMIC DNA]</scope>
</reference>
<keyword evidence="10" id="KW-1185">Reference proteome</keyword>
<dbReference type="GO" id="GO:0016282">
    <property type="term" value="C:eukaryotic 43S preinitiation complex"/>
    <property type="evidence" value="ECO:0007669"/>
    <property type="project" value="UniProtKB-UniRule"/>
</dbReference>
<dbReference type="SMART" id="SM00320">
    <property type="entry name" value="WD40"/>
    <property type="match status" value="5"/>
</dbReference>
<evidence type="ECO:0000313" key="9">
    <source>
        <dbReference type="Ensembl" id="ENSPNAP00000022404.1"/>
    </source>
</evidence>
<keyword evidence="1 7" id="KW-0963">Cytoplasm</keyword>
<evidence type="ECO:0000256" key="2">
    <source>
        <dbReference type="ARBA" id="ARBA00022540"/>
    </source>
</evidence>
<feature type="repeat" description="WD" evidence="8">
    <location>
        <begin position="6"/>
        <end position="47"/>
    </location>
</feature>
<evidence type="ECO:0000256" key="8">
    <source>
        <dbReference type="PROSITE-ProRule" id="PRU00221"/>
    </source>
</evidence>
<evidence type="ECO:0000256" key="5">
    <source>
        <dbReference type="ARBA" id="ARBA00022917"/>
    </source>
</evidence>
<gene>
    <name evidence="7 9" type="primary">EIF3I</name>
    <name evidence="7" type="synonym">EIF3S2</name>
</gene>
<keyword evidence="4" id="KW-0677">Repeat</keyword>
<evidence type="ECO:0000256" key="4">
    <source>
        <dbReference type="ARBA" id="ARBA00022737"/>
    </source>
</evidence>
<keyword evidence="2 7" id="KW-0396">Initiation factor</keyword>
<feature type="repeat" description="WD" evidence="8">
    <location>
        <begin position="251"/>
        <end position="281"/>
    </location>
</feature>
<name>A0A3B4DHK7_PYGNA</name>
<dbReference type="SUPFAM" id="SSF50978">
    <property type="entry name" value="WD40 repeat-like"/>
    <property type="match status" value="1"/>
</dbReference>
<dbReference type="PROSITE" id="PS00678">
    <property type="entry name" value="WD_REPEATS_1"/>
    <property type="match status" value="1"/>
</dbReference>
<keyword evidence="5 7" id="KW-0648">Protein biosynthesis</keyword>
<organism evidence="9 10">
    <name type="scientific">Pygocentrus nattereri</name>
    <name type="common">Red-bellied piranha</name>
    <dbReference type="NCBI Taxonomy" id="42514"/>
    <lineage>
        <taxon>Eukaryota</taxon>
        <taxon>Metazoa</taxon>
        <taxon>Chordata</taxon>
        <taxon>Craniata</taxon>
        <taxon>Vertebrata</taxon>
        <taxon>Euteleostomi</taxon>
        <taxon>Actinopterygii</taxon>
        <taxon>Neopterygii</taxon>
        <taxon>Teleostei</taxon>
        <taxon>Ostariophysi</taxon>
        <taxon>Characiformes</taxon>
        <taxon>Characoidei</taxon>
        <taxon>Pygocentrus</taxon>
    </lineage>
</organism>
<protein>
    <recommendedName>
        <fullName evidence="7">Eukaryotic translation initiation factor 3 subunit I</fullName>
        <shortName evidence="7">eIF3i</shortName>
    </recommendedName>
    <alternativeName>
        <fullName evidence="7">Eukaryotic translation initiation factor 3 subunit 2</fullName>
    </alternativeName>
    <alternativeName>
        <fullName evidence="7">eIF-3-beta</fullName>
    </alternativeName>
    <alternativeName>
        <fullName evidence="7">eIF3 p36</fullName>
    </alternativeName>
</protein>